<evidence type="ECO:0000313" key="1">
    <source>
        <dbReference type="EMBL" id="MFB6396181.1"/>
    </source>
</evidence>
<gene>
    <name evidence="1" type="ORF">AAFH96_24170</name>
</gene>
<comment type="caution">
    <text evidence="1">The sequence shown here is derived from an EMBL/GenBank/DDBJ whole genome shotgun (WGS) entry which is preliminary data.</text>
</comment>
<keyword evidence="2" id="KW-1185">Reference proteome</keyword>
<sequence>MNTRERARAKADNARAAQFTELWIIGTPEDVSAIVHQASASGLLVYASAPERVSREDPRFRRYLRLRTAPK</sequence>
<evidence type="ECO:0000313" key="2">
    <source>
        <dbReference type="Proteomes" id="UP001582793"/>
    </source>
</evidence>
<proteinExistence type="predicted"/>
<reference evidence="1 2" key="1">
    <citation type="submission" date="2024-04" db="EMBL/GenBank/DDBJ databases">
        <title>Polymorphospora sp. isolated from Baiyangdian Lake in Xiong'an New Area.</title>
        <authorList>
            <person name="Zhang X."/>
            <person name="Liu J."/>
        </authorList>
    </citation>
    <scope>NUCLEOTIDE SEQUENCE [LARGE SCALE GENOMIC DNA]</scope>
    <source>
        <strain evidence="1 2">2-325</strain>
    </source>
</reference>
<name>A0ABV5CYV2_9ACTN</name>
<organism evidence="1 2">
    <name type="scientific">Polymorphospora lycopeni</name>
    <dbReference type="NCBI Taxonomy" id="3140240"/>
    <lineage>
        <taxon>Bacteria</taxon>
        <taxon>Bacillati</taxon>
        <taxon>Actinomycetota</taxon>
        <taxon>Actinomycetes</taxon>
        <taxon>Micromonosporales</taxon>
        <taxon>Micromonosporaceae</taxon>
        <taxon>Polymorphospora</taxon>
    </lineage>
</organism>
<dbReference type="EMBL" id="JBCGDC010000082">
    <property type="protein sequence ID" value="MFB6396181.1"/>
    <property type="molecule type" value="Genomic_DNA"/>
</dbReference>
<evidence type="ECO:0008006" key="3">
    <source>
        <dbReference type="Google" id="ProtNLM"/>
    </source>
</evidence>
<dbReference type="RefSeq" id="WP_364221154.1">
    <property type="nucleotide sequence ID" value="NZ_JBCGDC010000082.1"/>
</dbReference>
<dbReference type="Proteomes" id="UP001582793">
    <property type="component" value="Unassembled WGS sequence"/>
</dbReference>
<accession>A0ABV5CYV2</accession>
<protein>
    <recommendedName>
        <fullName evidence="3">Luciferase-like domain-containing protein</fullName>
    </recommendedName>
</protein>